<dbReference type="PROSITE" id="PS50142">
    <property type="entry name" value="RNASE_3_2"/>
    <property type="match status" value="1"/>
</dbReference>
<dbReference type="PROSITE" id="PS00517">
    <property type="entry name" value="RNASE_3_1"/>
    <property type="match status" value="1"/>
</dbReference>
<organism evidence="18 19">
    <name type="scientific">Pseudogracilibacillus auburnensis</name>
    <dbReference type="NCBI Taxonomy" id="1494959"/>
    <lineage>
        <taxon>Bacteria</taxon>
        <taxon>Bacillati</taxon>
        <taxon>Bacillota</taxon>
        <taxon>Bacilli</taxon>
        <taxon>Bacillales</taxon>
        <taxon>Bacillaceae</taxon>
        <taxon>Pseudogracilibacillus</taxon>
    </lineage>
</organism>
<dbReference type="GO" id="GO:0019843">
    <property type="term" value="F:rRNA binding"/>
    <property type="evidence" value="ECO:0007669"/>
    <property type="project" value="UniProtKB-KW"/>
</dbReference>
<evidence type="ECO:0000256" key="15">
    <source>
        <dbReference type="HAMAP-Rule" id="MF_00104"/>
    </source>
</evidence>
<evidence type="ECO:0000256" key="10">
    <source>
        <dbReference type="ARBA" id="ARBA00022723"/>
    </source>
</evidence>
<evidence type="ECO:0000256" key="3">
    <source>
        <dbReference type="ARBA" id="ARBA00010183"/>
    </source>
</evidence>
<dbReference type="FunFam" id="1.10.1520.10:FF:000001">
    <property type="entry name" value="Ribonuclease 3"/>
    <property type="match status" value="1"/>
</dbReference>
<keyword evidence="19" id="KW-1185">Reference proteome</keyword>
<reference evidence="18 19" key="1">
    <citation type="submission" date="2018-05" db="EMBL/GenBank/DDBJ databases">
        <title>Genomic Encyclopedia of Type Strains, Phase IV (KMG-IV): sequencing the most valuable type-strain genomes for metagenomic binning, comparative biology and taxonomic classification.</title>
        <authorList>
            <person name="Goeker M."/>
        </authorList>
    </citation>
    <scope>NUCLEOTIDE SEQUENCE [LARGE SCALE GENOMIC DNA]</scope>
    <source>
        <strain evidence="18 19">DSM 28556</strain>
    </source>
</reference>
<dbReference type="Pfam" id="PF14622">
    <property type="entry name" value="Ribonucleas_3_3"/>
    <property type="match status" value="1"/>
</dbReference>
<keyword evidence="15" id="KW-0699">rRNA-binding</keyword>
<feature type="domain" description="RNase III" evidence="17">
    <location>
        <begin position="47"/>
        <end position="176"/>
    </location>
</feature>
<dbReference type="Pfam" id="PF00035">
    <property type="entry name" value="dsrm"/>
    <property type="match status" value="1"/>
</dbReference>
<dbReference type="GO" id="GO:0046872">
    <property type="term" value="F:metal ion binding"/>
    <property type="evidence" value="ECO:0007669"/>
    <property type="project" value="UniProtKB-KW"/>
</dbReference>
<dbReference type="GO" id="GO:0006397">
    <property type="term" value="P:mRNA processing"/>
    <property type="evidence" value="ECO:0007669"/>
    <property type="project" value="UniProtKB-UniRule"/>
</dbReference>
<feature type="domain" description="DRBM" evidence="16">
    <location>
        <begin position="202"/>
        <end position="271"/>
    </location>
</feature>
<dbReference type="CDD" id="cd00593">
    <property type="entry name" value="RIBOc"/>
    <property type="match status" value="1"/>
</dbReference>
<feature type="binding site" evidence="15">
    <location>
        <position position="162"/>
    </location>
    <ligand>
        <name>Mg(2+)</name>
        <dbReference type="ChEBI" id="CHEBI:18420"/>
    </ligand>
</feature>
<dbReference type="PANTHER" id="PTHR11207">
    <property type="entry name" value="RIBONUCLEASE III"/>
    <property type="match status" value="1"/>
</dbReference>
<evidence type="ECO:0000256" key="11">
    <source>
        <dbReference type="ARBA" id="ARBA00022759"/>
    </source>
</evidence>
<dbReference type="SUPFAM" id="SSF54768">
    <property type="entry name" value="dsRNA-binding domain-like"/>
    <property type="match status" value="1"/>
</dbReference>
<dbReference type="Gene3D" id="1.10.1520.10">
    <property type="entry name" value="Ribonuclease III domain"/>
    <property type="match status" value="1"/>
</dbReference>
<gene>
    <name evidence="15" type="primary">rnc</name>
    <name evidence="18" type="ORF">DFR56_10380</name>
</gene>
<dbReference type="GO" id="GO:0008033">
    <property type="term" value="P:tRNA processing"/>
    <property type="evidence" value="ECO:0007669"/>
    <property type="project" value="UniProtKB-KW"/>
</dbReference>
<feature type="binding site" evidence="15">
    <location>
        <position position="89"/>
    </location>
    <ligand>
        <name>Mg(2+)</name>
        <dbReference type="ChEBI" id="CHEBI:18420"/>
    </ligand>
</feature>
<dbReference type="GO" id="GO:0006364">
    <property type="term" value="P:rRNA processing"/>
    <property type="evidence" value="ECO:0007669"/>
    <property type="project" value="UniProtKB-UniRule"/>
</dbReference>
<dbReference type="SMART" id="SM00535">
    <property type="entry name" value="RIBOc"/>
    <property type="match status" value="1"/>
</dbReference>
<evidence type="ECO:0000256" key="9">
    <source>
        <dbReference type="ARBA" id="ARBA00022722"/>
    </source>
</evidence>
<sequence length="274" mass="31498">MTVLCIKLLLYKILVVYIRELCNYHDFKSRMCGTFPFSFKGVSKLDVKKFKKTLSISFSNEELLIQAFTHSSYVNEHQNRHLSDNERLEFLGDAVLELAVSDYLYKRHKQMSEGELTKLRANIVCEESLYHFAEILGLSEYILLGRGEERTGGRNRQALLADVFEAFLGALYLDQGMAVCQSFLECHVFPHITSDAFSHVMDYKTKLQELIQKEKGNTLKYKIVEEKGPSHAKEFSAQVTVNNKINAIGIGRSKKEAEQFAAKKMLEQLKRNHK</sequence>
<comment type="catalytic activity">
    <reaction evidence="1 15">
        <text>Endonucleolytic cleavage to 5'-phosphomonoester.</text>
        <dbReference type="EC" id="3.1.26.3"/>
    </reaction>
</comment>
<accession>A0A2V3W8J0</accession>
<keyword evidence="11 15" id="KW-0255">Endonuclease</keyword>
<dbReference type="CDD" id="cd10845">
    <property type="entry name" value="DSRM_RNAse_III_family"/>
    <property type="match status" value="1"/>
</dbReference>
<comment type="function">
    <text evidence="15">Digests double-stranded RNA. Involved in the processing of primary rRNA transcript to yield the immediate precursors to the large and small rRNAs (23S and 16S). Processes some mRNAs, and tRNAs when they are encoded in the rRNA operon. Processes pre-crRNA and tracrRNA of type II CRISPR loci if present in the organism.</text>
</comment>
<evidence type="ECO:0000259" key="16">
    <source>
        <dbReference type="PROSITE" id="PS50137"/>
    </source>
</evidence>
<dbReference type="NCBIfam" id="TIGR02191">
    <property type="entry name" value="RNaseIII"/>
    <property type="match status" value="1"/>
</dbReference>
<dbReference type="EMBL" id="QJJQ01000003">
    <property type="protein sequence ID" value="PXW88575.1"/>
    <property type="molecule type" value="Genomic_DNA"/>
</dbReference>
<protein>
    <recommendedName>
        <fullName evidence="15">Ribonuclease 3</fullName>
        <ecNumber evidence="15">3.1.26.3</ecNumber>
    </recommendedName>
    <alternativeName>
        <fullName evidence="15">Ribonuclease III</fullName>
        <shortName evidence="15">RNase III</shortName>
    </alternativeName>
</protein>
<name>A0A2V3W8J0_9BACI</name>
<dbReference type="EC" id="3.1.26.3" evidence="15"/>
<evidence type="ECO:0000256" key="6">
    <source>
        <dbReference type="ARBA" id="ARBA00022552"/>
    </source>
</evidence>
<comment type="similarity">
    <text evidence="3">Belongs to the ribonuclease III family.</text>
</comment>
<dbReference type="GO" id="GO:0042802">
    <property type="term" value="F:identical protein binding"/>
    <property type="evidence" value="ECO:0007669"/>
    <property type="project" value="UniProtKB-ARBA"/>
</dbReference>
<dbReference type="SUPFAM" id="SSF69065">
    <property type="entry name" value="RNase III domain-like"/>
    <property type="match status" value="1"/>
</dbReference>
<keyword evidence="7 15" id="KW-0507">mRNA processing</keyword>
<evidence type="ECO:0000256" key="12">
    <source>
        <dbReference type="ARBA" id="ARBA00022801"/>
    </source>
</evidence>
<evidence type="ECO:0000256" key="14">
    <source>
        <dbReference type="ARBA" id="ARBA00022884"/>
    </source>
</evidence>
<comment type="cofactor">
    <cofactor evidence="15">
        <name>Mg(2+)</name>
        <dbReference type="ChEBI" id="CHEBI:18420"/>
    </cofactor>
</comment>
<evidence type="ECO:0000256" key="13">
    <source>
        <dbReference type="ARBA" id="ARBA00022842"/>
    </source>
</evidence>
<dbReference type="SMART" id="SM00358">
    <property type="entry name" value="DSRM"/>
    <property type="match status" value="1"/>
</dbReference>
<dbReference type="Proteomes" id="UP000247978">
    <property type="component" value="Unassembled WGS sequence"/>
</dbReference>
<feature type="active site" evidence="15">
    <location>
        <position position="93"/>
    </location>
</feature>
<keyword evidence="5 15" id="KW-0963">Cytoplasm</keyword>
<evidence type="ECO:0000256" key="7">
    <source>
        <dbReference type="ARBA" id="ARBA00022664"/>
    </source>
</evidence>
<dbReference type="HAMAP" id="MF_00104">
    <property type="entry name" value="RNase_III"/>
    <property type="match status" value="1"/>
</dbReference>
<comment type="subcellular location">
    <subcellularLocation>
        <location evidence="2 15">Cytoplasm</location>
    </subcellularLocation>
</comment>
<dbReference type="AlphaFoldDB" id="A0A2V3W8J0"/>
<dbReference type="PROSITE" id="PS50137">
    <property type="entry name" value="DS_RBD"/>
    <property type="match status" value="1"/>
</dbReference>
<keyword evidence="13 15" id="KW-0460">Magnesium</keyword>
<evidence type="ECO:0000256" key="1">
    <source>
        <dbReference type="ARBA" id="ARBA00000109"/>
    </source>
</evidence>
<evidence type="ECO:0000256" key="4">
    <source>
        <dbReference type="ARBA" id="ARBA00011738"/>
    </source>
</evidence>
<evidence type="ECO:0000256" key="8">
    <source>
        <dbReference type="ARBA" id="ARBA00022694"/>
    </source>
</evidence>
<feature type="binding site" evidence="15">
    <location>
        <position position="165"/>
    </location>
    <ligand>
        <name>Mg(2+)</name>
        <dbReference type="ChEBI" id="CHEBI:18420"/>
    </ligand>
</feature>
<keyword evidence="9 15" id="KW-0540">Nuclease</keyword>
<dbReference type="InterPro" id="IPR000999">
    <property type="entry name" value="RNase_III_dom"/>
</dbReference>
<dbReference type="InterPro" id="IPR036389">
    <property type="entry name" value="RNase_III_sf"/>
</dbReference>
<dbReference type="FunFam" id="3.30.160.20:FF:000003">
    <property type="entry name" value="Ribonuclease 3"/>
    <property type="match status" value="1"/>
</dbReference>
<dbReference type="GO" id="GO:0003725">
    <property type="term" value="F:double-stranded RNA binding"/>
    <property type="evidence" value="ECO:0007669"/>
    <property type="project" value="TreeGrafter"/>
</dbReference>
<dbReference type="InterPro" id="IPR011907">
    <property type="entry name" value="RNase_III"/>
</dbReference>
<keyword evidence="14 15" id="KW-0694">RNA-binding</keyword>
<dbReference type="PANTHER" id="PTHR11207:SF0">
    <property type="entry name" value="RIBONUCLEASE 3"/>
    <property type="match status" value="1"/>
</dbReference>
<dbReference type="InterPro" id="IPR014720">
    <property type="entry name" value="dsRBD_dom"/>
</dbReference>
<proteinExistence type="inferred from homology"/>
<evidence type="ECO:0000259" key="17">
    <source>
        <dbReference type="PROSITE" id="PS50142"/>
    </source>
</evidence>
<dbReference type="Gene3D" id="3.30.160.20">
    <property type="match status" value="1"/>
</dbReference>
<keyword evidence="6 15" id="KW-0698">rRNA processing</keyword>
<dbReference type="GO" id="GO:0010468">
    <property type="term" value="P:regulation of gene expression"/>
    <property type="evidence" value="ECO:0007669"/>
    <property type="project" value="TreeGrafter"/>
</dbReference>
<keyword evidence="10 15" id="KW-0479">Metal-binding</keyword>
<evidence type="ECO:0000313" key="19">
    <source>
        <dbReference type="Proteomes" id="UP000247978"/>
    </source>
</evidence>
<comment type="caution">
    <text evidence="18">The sequence shown here is derived from an EMBL/GenBank/DDBJ whole genome shotgun (WGS) entry which is preliminary data.</text>
</comment>
<evidence type="ECO:0000256" key="2">
    <source>
        <dbReference type="ARBA" id="ARBA00004496"/>
    </source>
</evidence>
<keyword evidence="12 15" id="KW-0378">Hydrolase</keyword>
<keyword evidence="8 15" id="KW-0819">tRNA processing</keyword>
<feature type="active site" evidence="15">
    <location>
        <position position="165"/>
    </location>
</feature>
<evidence type="ECO:0000313" key="18">
    <source>
        <dbReference type="EMBL" id="PXW88575.1"/>
    </source>
</evidence>
<dbReference type="GO" id="GO:0005737">
    <property type="term" value="C:cytoplasm"/>
    <property type="evidence" value="ECO:0007669"/>
    <property type="project" value="UniProtKB-SubCell"/>
</dbReference>
<evidence type="ECO:0000256" key="5">
    <source>
        <dbReference type="ARBA" id="ARBA00022490"/>
    </source>
</evidence>
<dbReference type="GO" id="GO:0004525">
    <property type="term" value="F:ribonuclease III activity"/>
    <property type="evidence" value="ECO:0007669"/>
    <property type="project" value="UniProtKB-UniRule"/>
</dbReference>
<comment type="subunit">
    <text evidence="4 15">Homodimer.</text>
</comment>